<feature type="domain" description="Enoyl-CoA hydratase/isomerase" evidence="4">
    <location>
        <begin position="31"/>
        <end position="348"/>
    </location>
</feature>
<evidence type="ECO:0000259" key="4">
    <source>
        <dbReference type="Pfam" id="PF16113"/>
    </source>
</evidence>
<dbReference type="GO" id="GO:0006574">
    <property type="term" value="P:L-valine catabolic process"/>
    <property type="evidence" value="ECO:0007669"/>
    <property type="project" value="TreeGrafter"/>
</dbReference>
<gene>
    <name evidence="5" type="ORF">SAMN06297251_11175</name>
</gene>
<dbReference type="Proteomes" id="UP000192656">
    <property type="component" value="Unassembled WGS sequence"/>
</dbReference>
<dbReference type="Pfam" id="PF16113">
    <property type="entry name" value="ECH_2"/>
    <property type="match status" value="1"/>
</dbReference>
<dbReference type="STRING" id="937218.SAMN06297251_11175"/>
<dbReference type="PANTHER" id="PTHR43176:SF3">
    <property type="entry name" value="3-HYDROXYISOBUTYRYL-COA HYDROLASE, MITOCHONDRIAL"/>
    <property type="match status" value="1"/>
</dbReference>
<evidence type="ECO:0000313" key="5">
    <source>
        <dbReference type="EMBL" id="SMC87898.1"/>
    </source>
</evidence>
<dbReference type="EC" id="3.1.2.4" evidence="2"/>
<dbReference type="Gene3D" id="3.90.226.10">
    <property type="entry name" value="2-enoyl-CoA Hydratase, Chain A, domain 1"/>
    <property type="match status" value="1"/>
</dbReference>
<proteinExistence type="predicted"/>
<organism evidence="5 6">
    <name type="scientific">Fulvimarina manganoxydans</name>
    <dbReference type="NCBI Taxonomy" id="937218"/>
    <lineage>
        <taxon>Bacteria</taxon>
        <taxon>Pseudomonadati</taxon>
        <taxon>Pseudomonadota</taxon>
        <taxon>Alphaproteobacteria</taxon>
        <taxon>Hyphomicrobiales</taxon>
        <taxon>Aurantimonadaceae</taxon>
        <taxon>Fulvimarina</taxon>
    </lineage>
</organism>
<keyword evidence="3" id="KW-0378">Hydrolase</keyword>
<dbReference type="SUPFAM" id="SSF52096">
    <property type="entry name" value="ClpP/crotonase"/>
    <property type="match status" value="1"/>
</dbReference>
<evidence type="ECO:0000313" key="6">
    <source>
        <dbReference type="Proteomes" id="UP000192656"/>
    </source>
</evidence>
<evidence type="ECO:0000256" key="3">
    <source>
        <dbReference type="ARBA" id="ARBA00022801"/>
    </source>
</evidence>
<keyword evidence="6" id="KW-1185">Reference proteome</keyword>
<name>A0A1W2CTB4_9HYPH</name>
<protein>
    <recommendedName>
        <fullName evidence="2">3-hydroxyisobutyryl-CoA hydrolase</fullName>
        <ecNumber evidence="2">3.1.2.4</ecNumber>
    </recommendedName>
</protein>
<evidence type="ECO:0000256" key="1">
    <source>
        <dbReference type="ARBA" id="ARBA00001709"/>
    </source>
</evidence>
<sequence length="354" mass="38128">MDVTYSVKRLSQVVSRVLTENVHIRIEGRAGRITLNKPKALNALDHDMVIAIKAALDAWADDTAVALVIVDGAGDRAFCAGADLKRMHASAAEGDYSAGHAFFRDEYAMNQAIADFPKPYVAIMDGIVMGGGAGLSVHGSHRIVTERTLFTMPECGIGLVPDVGVSRFLATAPGFIGEYVGLTGLRLTGGEAIQAGFAGLYVPSSKLSDLIQTLCSTGEVASVYDFESEPDVTLFSVHQTAIDRCFSKESVAAIVAALEAEDSDFGRDTAALIRKGSPLSLSATLDILRTVRKEPSVERALAEELKFTHRAQEFGDFQEGIRAVVIDKDRNPRWPDTIESLDPERVARMRAELG</sequence>
<reference evidence="5 6" key="1">
    <citation type="submission" date="2017-04" db="EMBL/GenBank/DDBJ databases">
        <authorList>
            <person name="Afonso C.L."/>
            <person name="Miller P.J."/>
            <person name="Scott M.A."/>
            <person name="Spackman E."/>
            <person name="Goraichik I."/>
            <person name="Dimitrov K.M."/>
            <person name="Suarez D.L."/>
            <person name="Swayne D.E."/>
        </authorList>
    </citation>
    <scope>NUCLEOTIDE SEQUENCE [LARGE SCALE GENOMIC DNA]</scope>
    <source>
        <strain evidence="5 6">CGMCC 1.10972</strain>
    </source>
</reference>
<dbReference type="InterPro" id="IPR029045">
    <property type="entry name" value="ClpP/crotonase-like_dom_sf"/>
</dbReference>
<dbReference type="PANTHER" id="PTHR43176">
    <property type="entry name" value="3-HYDROXYISOBUTYRYL-COA HYDROLASE-RELATED"/>
    <property type="match status" value="1"/>
</dbReference>
<dbReference type="InterPro" id="IPR045004">
    <property type="entry name" value="ECH_dom"/>
</dbReference>
<comment type="catalytic activity">
    <reaction evidence="1">
        <text>3-hydroxy-2-methylpropanoyl-CoA + H2O = 3-hydroxy-2-methylpropanoate + CoA + H(+)</text>
        <dbReference type="Rhea" id="RHEA:20888"/>
        <dbReference type="ChEBI" id="CHEBI:11805"/>
        <dbReference type="ChEBI" id="CHEBI:15377"/>
        <dbReference type="ChEBI" id="CHEBI:15378"/>
        <dbReference type="ChEBI" id="CHEBI:57287"/>
        <dbReference type="ChEBI" id="CHEBI:57340"/>
        <dbReference type="EC" id="3.1.2.4"/>
    </reaction>
</comment>
<accession>A0A1W2CTB4</accession>
<dbReference type="InterPro" id="IPR032259">
    <property type="entry name" value="HIBYL-CoA-H"/>
</dbReference>
<dbReference type="AlphaFoldDB" id="A0A1W2CTB4"/>
<dbReference type="EMBL" id="FWXR01000011">
    <property type="protein sequence ID" value="SMC87898.1"/>
    <property type="molecule type" value="Genomic_DNA"/>
</dbReference>
<dbReference type="NCBIfam" id="NF004127">
    <property type="entry name" value="PRK05617.1"/>
    <property type="match status" value="1"/>
</dbReference>
<dbReference type="CDD" id="cd06558">
    <property type="entry name" value="crotonase-like"/>
    <property type="match status" value="1"/>
</dbReference>
<evidence type="ECO:0000256" key="2">
    <source>
        <dbReference type="ARBA" id="ARBA00011915"/>
    </source>
</evidence>
<dbReference type="GO" id="GO:0003860">
    <property type="term" value="F:3-hydroxyisobutyryl-CoA hydrolase activity"/>
    <property type="evidence" value="ECO:0007669"/>
    <property type="project" value="UniProtKB-EC"/>
</dbReference>